<dbReference type="Gene3D" id="3.60.40.10">
    <property type="entry name" value="PPM-type phosphatase domain"/>
    <property type="match status" value="1"/>
</dbReference>
<evidence type="ECO:0000313" key="3">
    <source>
        <dbReference type="EMBL" id="GFJ81833.1"/>
    </source>
</evidence>
<dbReference type="InterPro" id="IPR001932">
    <property type="entry name" value="PPM-type_phosphatase-like_dom"/>
</dbReference>
<dbReference type="AlphaFoldDB" id="A0A6V8K9H3"/>
<accession>A0A6V8K9H3</accession>
<dbReference type="Pfam" id="PF07228">
    <property type="entry name" value="SpoIIE"/>
    <property type="match status" value="1"/>
</dbReference>
<dbReference type="PANTHER" id="PTHR43156:SF2">
    <property type="entry name" value="STAGE II SPORULATION PROTEIN E"/>
    <property type="match status" value="1"/>
</dbReference>
<evidence type="ECO:0000256" key="1">
    <source>
        <dbReference type="ARBA" id="ARBA00022801"/>
    </source>
</evidence>
<dbReference type="EMBL" id="BLPF01000002">
    <property type="protein sequence ID" value="GFJ81833.1"/>
    <property type="molecule type" value="Genomic_DNA"/>
</dbReference>
<name>A0A6V8K9H3_9ACTN</name>
<evidence type="ECO:0000259" key="2">
    <source>
        <dbReference type="SMART" id="SM00331"/>
    </source>
</evidence>
<organism evidence="3 4">
    <name type="scientific">Phytohabitans houttuyneae</name>
    <dbReference type="NCBI Taxonomy" id="1076126"/>
    <lineage>
        <taxon>Bacteria</taxon>
        <taxon>Bacillati</taxon>
        <taxon>Actinomycetota</taxon>
        <taxon>Actinomycetes</taxon>
        <taxon>Micromonosporales</taxon>
        <taxon>Micromonosporaceae</taxon>
    </lineage>
</organism>
<sequence length="407" mass="44108">MAESASAEVSERWPADVLELLDRVELAQPDELAAEVNAITGPRGVNVTIYLVDHEQRHLWPVPEPPKPTPPPLSVEGTIAGRAFATVHPHPTGEQGTPHRLWLPLVDGAERLGVAEVVVDRAPAEPEALIAACKTLVGLVGHLVTVKMPYGDALHRVRRTRPMTPGAELLTHLLPPLTFSCHRGSVSAILEPCYDVGGDAFDYAFDGPMAHFMIVDAVGRGLSAGLTCATALAALRATRRDEHGLYAMARAADEALIGQFRDLRFVTGVLAELNMDSGKLRYLNAGHPAPLLLRRGKAVRELAGGRRLPMGLDDSKIKVGEETLEPGDRLLMYTDGVTEAYDRGGDRFGVERLVDLTERCLAAHLPGPETLRRLASSVLKHQDGPPRDDATLVLFEWSPEAAERTQP</sequence>
<dbReference type="GO" id="GO:0016791">
    <property type="term" value="F:phosphatase activity"/>
    <property type="evidence" value="ECO:0007669"/>
    <property type="project" value="TreeGrafter"/>
</dbReference>
<dbReference type="RefSeq" id="WP_218579246.1">
    <property type="nucleotide sequence ID" value="NZ_BAABGO010000022.1"/>
</dbReference>
<keyword evidence="4" id="KW-1185">Reference proteome</keyword>
<proteinExistence type="predicted"/>
<gene>
    <name evidence="3" type="ORF">Phou_060130</name>
</gene>
<dbReference type="SUPFAM" id="SSF81606">
    <property type="entry name" value="PP2C-like"/>
    <property type="match status" value="1"/>
</dbReference>
<dbReference type="Proteomes" id="UP000482800">
    <property type="component" value="Unassembled WGS sequence"/>
</dbReference>
<reference evidence="3 4" key="1">
    <citation type="submission" date="2020-03" db="EMBL/GenBank/DDBJ databases">
        <title>Whole genome shotgun sequence of Phytohabitans houttuyneae NBRC 108639.</title>
        <authorList>
            <person name="Komaki H."/>
            <person name="Tamura T."/>
        </authorList>
    </citation>
    <scope>NUCLEOTIDE SEQUENCE [LARGE SCALE GENOMIC DNA]</scope>
    <source>
        <strain evidence="3 4">NBRC 108639</strain>
    </source>
</reference>
<dbReference type="SMART" id="SM00331">
    <property type="entry name" value="PP2C_SIG"/>
    <property type="match status" value="1"/>
</dbReference>
<evidence type="ECO:0000313" key="4">
    <source>
        <dbReference type="Proteomes" id="UP000482800"/>
    </source>
</evidence>
<keyword evidence="1" id="KW-0378">Hydrolase</keyword>
<dbReference type="PANTHER" id="PTHR43156">
    <property type="entry name" value="STAGE II SPORULATION PROTEIN E-RELATED"/>
    <property type="match status" value="1"/>
</dbReference>
<feature type="domain" description="PPM-type phosphatase" evidence="2">
    <location>
        <begin position="181"/>
        <end position="397"/>
    </location>
</feature>
<dbReference type="InterPro" id="IPR052016">
    <property type="entry name" value="Bact_Sigma-Reg"/>
</dbReference>
<comment type="caution">
    <text evidence="3">The sequence shown here is derived from an EMBL/GenBank/DDBJ whole genome shotgun (WGS) entry which is preliminary data.</text>
</comment>
<protein>
    <recommendedName>
        <fullName evidence="2">PPM-type phosphatase domain-containing protein</fullName>
    </recommendedName>
</protein>
<reference evidence="3 4" key="2">
    <citation type="submission" date="2020-03" db="EMBL/GenBank/DDBJ databases">
        <authorList>
            <person name="Ichikawa N."/>
            <person name="Kimura A."/>
            <person name="Kitahashi Y."/>
            <person name="Uohara A."/>
        </authorList>
    </citation>
    <scope>NUCLEOTIDE SEQUENCE [LARGE SCALE GENOMIC DNA]</scope>
    <source>
        <strain evidence="3 4">NBRC 108639</strain>
    </source>
</reference>
<dbReference type="InterPro" id="IPR036457">
    <property type="entry name" value="PPM-type-like_dom_sf"/>
</dbReference>